<evidence type="ECO:0000313" key="3">
    <source>
        <dbReference type="Proteomes" id="UP001642409"/>
    </source>
</evidence>
<name>A0AA86S651_9EUKA</name>
<evidence type="ECO:0000313" key="1">
    <source>
        <dbReference type="EMBL" id="CAI9978770.1"/>
    </source>
</evidence>
<accession>A0AA86S651</accession>
<dbReference type="EMBL" id="CATOUU010001186">
    <property type="protein sequence ID" value="CAI9978770.1"/>
    <property type="molecule type" value="Genomic_DNA"/>
</dbReference>
<evidence type="ECO:0000313" key="2">
    <source>
        <dbReference type="EMBL" id="CAL5984601.1"/>
    </source>
</evidence>
<protein>
    <submittedName>
        <fullName evidence="2">Hypothetical_protein</fullName>
    </submittedName>
</protein>
<organism evidence="1">
    <name type="scientific">Hexamita inflata</name>
    <dbReference type="NCBI Taxonomy" id="28002"/>
    <lineage>
        <taxon>Eukaryota</taxon>
        <taxon>Metamonada</taxon>
        <taxon>Diplomonadida</taxon>
        <taxon>Hexamitidae</taxon>
        <taxon>Hexamitinae</taxon>
        <taxon>Hexamita</taxon>
    </lineage>
</organism>
<dbReference type="Proteomes" id="UP001642409">
    <property type="component" value="Unassembled WGS sequence"/>
</dbReference>
<gene>
    <name evidence="1" type="ORF">HINF_LOCUS66415</name>
    <name evidence="2" type="ORF">HINF_LOCUS8181</name>
</gene>
<reference evidence="1" key="1">
    <citation type="submission" date="2023-06" db="EMBL/GenBank/DDBJ databases">
        <authorList>
            <person name="Kurt Z."/>
        </authorList>
    </citation>
    <scope>NUCLEOTIDE SEQUENCE</scope>
</reference>
<sequence length="160" mass="18259">MKSQRIVPLTKLVSQSLDHLTPKMKVCVIQISKRFGTQRVKGFYEIQNNCIVAHYFVGNTKLDYFANLGDLDISVNESGLPVLIDRINGIQIQLKCKLRQAHSQYEIVLNSHLLISVILNVFKANLLSCQYLVVMLPVSHKGINVINMQSSDIKCIWFWI</sequence>
<keyword evidence="3" id="KW-1185">Reference proteome</keyword>
<comment type="caution">
    <text evidence="1">The sequence shown here is derived from an EMBL/GenBank/DDBJ whole genome shotgun (WGS) entry which is preliminary data.</text>
</comment>
<dbReference type="EMBL" id="CAXDID020000017">
    <property type="protein sequence ID" value="CAL5984601.1"/>
    <property type="molecule type" value="Genomic_DNA"/>
</dbReference>
<reference evidence="2 3" key="2">
    <citation type="submission" date="2024-07" db="EMBL/GenBank/DDBJ databases">
        <authorList>
            <person name="Akdeniz Z."/>
        </authorList>
    </citation>
    <scope>NUCLEOTIDE SEQUENCE [LARGE SCALE GENOMIC DNA]</scope>
</reference>
<proteinExistence type="predicted"/>
<dbReference type="AlphaFoldDB" id="A0AA86S651"/>